<organism evidence="2 3">
    <name type="scientific">Folsomia candida</name>
    <name type="common">Springtail</name>
    <dbReference type="NCBI Taxonomy" id="158441"/>
    <lineage>
        <taxon>Eukaryota</taxon>
        <taxon>Metazoa</taxon>
        <taxon>Ecdysozoa</taxon>
        <taxon>Arthropoda</taxon>
        <taxon>Hexapoda</taxon>
        <taxon>Collembola</taxon>
        <taxon>Entomobryomorpha</taxon>
        <taxon>Isotomoidea</taxon>
        <taxon>Isotomidae</taxon>
        <taxon>Proisotominae</taxon>
        <taxon>Folsomia</taxon>
    </lineage>
</organism>
<dbReference type="EMBL" id="LNIX01000013">
    <property type="protein sequence ID" value="OXA47679.1"/>
    <property type="molecule type" value="Genomic_DNA"/>
</dbReference>
<evidence type="ECO:0000313" key="2">
    <source>
        <dbReference type="EMBL" id="OXA47679.1"/>
    </source>
</evidence>
<dbReference type="PANTHER" id="PTHR47331">
    <property type="entry name" value="PHD-TYPE DOMAIN-CONTAINING PROTEIN"/>
    <property type="match status" value="1"/>
</dbReference>
<keyword evidence="3" id="KW-1185">Reference proteome</keyword>
<sequence length="160" mass="18561">MDEEEINQEMKKSSSVDLACTTAVEIIPDPRFSTYLKNVAELREAEIVLLREVQASFVDKFQTGGGVKVQRMEDGLLHVKTRLLNRIDSEEFKMPVLLPKSHPMVLQLIRDAHRNYCHAGVQFIMGKLREKYWILQARKTIRSVIHNCSTCRRFESKKVE</sequence>
<evidence type="ECO:0000259" key="1">
    <source>
        <dbReference type="Pfam" id="PF17921"/>
    </source>
</evidence>
<dbReference type="Gene3D" id="1.10.340.70">
    <property type="match status" value="1"/>
</dbReference>
<feature type="non-terminal residue" evidence="2">
    <location>
        <position position="160"/>
    </location>
</feature>
<protein>
    <submittedName>
        <fullName evidence="2">Pro-Pol polyprotein</fullName>
    </submittedName>
</protein>
<name>A0A226DR48_FOLCA</name>
<feature type="domain" description="Integrase zinc-binding" evidence="1">
    <location>
        <begin position="103"/>
        <end position="155"/>
    </location>
</feature>
<comment type="caution">
    <text evidence="2">The sequence shown here is derived from an EMBL/GenBank/DDBJ whole genome shotgun (WGS) entry which is preliminary data.</text>
</comment>
<dbReference type="Proteomes" id="UP000198287">
    <property type="component" value="Unassembled WGS sequence"/>
</dbReference>
<accession>A0A226DR48</accession>
<proteinExistence type="predicted"/>
<reference evidence="2 3" key="1">
    <citation type="submission" date="2015-12" db="EMBL/GenBank/DDBJ databases">
        <title>The genome of Folsomia candida.</title>
        <authorList>
            <person name="Faddeeva A."/>
            <person name="Derks M.F."/>
            <person name="Anvar Y."/>
            <person name="Smit S."/>
            <person name="Van Straalen N."/>
            <person name="Roelofs D."/>
        </authorList>
    </citation>
    <scope>NUCLEOTIDE SEQUENCE [LARGE SCALE GENOMIC DNA]</scope>
    <source>
        <strain evidence="2 3">VU population</strain>
        <tissue evidence="2">Whole body</tissue>
    </source>
</reference>
<dbReference type="AlphaFoldDB" id="A0A226DR48"/>
<gene>
    <name evidence="2" type="ORF">Fcan01_17650</name>
</gene>
<dbReference type="Pfam" id="PF17921">
    <property type="entry name" value="Integrase_H2C2"/>
    <property type="match status" value="1"/>
</dbReference>
<evidence type="ECO:0000313" key="3">
    <source>
        <dbReference type="Proteomes" id="UP000198287"/>
    </source>
</evidence>
<dbReference type="InterPro" id="IPR041588">
    <property type="entry name" value="Integrase_H2C2"/>
</dbReference>